<dbReference type="Proteomes" id="UP001552299">
    <property type="component" value="Unassembled WGS sequence"/>
</dbReference>
<proteinExistence type="predicted"/>
<accession>A0ABD0UEC2</accession>
<dbReference type="AlphaFoldDB" id="A0ABD0UEC2"/>
<keyword evidence="1" id="KW-0175">Coiled coil</keyword>
<sequence length="185" mass="20330">MAAKKVDALEERLEGEMSQIKATMEDRISSVEDKVSDLHAMMKKLLENQIQTAGKTQFLIVVGGTMKWKSWRNKVGGMEEGMVMGGKTQGVLVGKENKGNTGEGVLILKKRGGKAKRASCMNIAYATHVKKLVLNVFATYTTYLQFVLFGKNATTGYLPMVYSDTPPVTFAHNVLSNLSPILQLL</sequence>
<evidence type="ECO:0000256" key="1">
    <source>
        <dbReference type="SAM" id="Coils"/>
    </source>
</evidence>
<organism evidence="2 3">
    <name type="scientific">Dendrobium thyrsiflorum</name>
    <name type="common">Pinecone-like raceme dendrobium</name>
    <name type="synonym">Orchid</name>
    <dbReference type="NCBI Taxonomy" id="117978"/>
    <lineage>
        <taxon>Eukaryota</taxon>
        <taxon>Viridiplantae</taxon>
        <taxon>Streptophyta</taxon>
        <taxon>Embryophyta</taxon>
        <taxon>Tracheophyta</taxon>
        <taxon>Spermatophyta</taxon>
        <taxon>Magnoliopsida</taxon>
        <taxon>Liliopsida</taxon>
        <taxon>Asparagales</taxon>
        <taxon>Orchidaceae</taxon>
        <taxon>Epidendroideae</taxon>
        <taxon>Malaxideae</taxon>
        <taxon>Dendrobiinae</taxon>
        <taxon>Dendrobium</taxon>
    </lineage>
</organism>
<gene>
    <name evidence="2" type="ORF">M5K25_023157</name>
</gene>
<evidence type="ECO:0000313" key="3">
    <source>
        <dbReference type="Proteomes" id="UP001552299"/>
    </source>
</evidence>
<evidence type="ECO:0000313" key="2">
    <source>
        <dbReference type="EMBL" id="KAL0908652.1"/>
    </source>
</evidence>
<reference evidence="2 3" key="1">
    <citation type="journal article" date="2024" name="Plant Biotechnol. J.">
        <title>Dendrobium thyrsiflorum genome and its molecular insights into genes involved in important horticultural traits.</title>
        <authorList>
            <person name="Chen B."/>
            <person name="Wang J.Y."/>
            <person name="Zheng P.J."/>
            <person name="Li K.L."/>
            <person name="Liang Y.M."/>
            <person name="Chen X.F."/>
            <person name="Zhang C."/>
            <person name="Zhao X."/>
            <person name="He X."/>
            <person name="Zhang G.Q."/>
            <person name="Liu Z.J."/>
            <person name="Xu Q."/>
        </authorList>
    </citation>
    <scope>NUCLEOTIDE SEQUENCE [LARGE SCALE GENOMIC DNA]</scope>
    <source>
        <strain evidence="2">GZMU011</strain>
    </source>
</reference>
<protein>
    <submittedName>
        <fullName evidence="2">Uncharacterized protein</fullName>
    </submittedName>
</protein>
<dbReference type="EMBL" id="JANQDX010000017">
    <property type="protein sequence ID" value="KAL0908652.1"/>
    <property type="molecule type" value="Genomic_DNA"/>
</dbReference>
<name>A0ABD0UEC2_DENTH</name>
<feature type="coiled-coil region" evidence="1">
    <location>
        <begin position="6"/>
        <end position="48"/>
    </location>
</feature>
<keyword evidence="3" id="KW-1185">Reference proteome</keyword>
<comment type="caution">
    <text evidence="2">The sequence shown here is derived from an EMBL/GenBank/DDBJ whole genome shotgun (WGS) entry which is preliminary data.</text>
</comment>